<dbReference type="Proteomes" id="UP000827284">
    <property type="component" value="Unassembled WGS sequence"/>
</dbReference>
<keyword evidence="5" id="KW-1185">Reference proteome</keyword>
<evidence type="ECO:0000256" key="1">
    <source>
        <dbReference type="SAM" id="MobiDB-lite"/>
    </source>
</evidence>
<reference evidence="4" key="2">
    <citation type="journal article" date="2022" name="Microbiol. Resour. Announc.">
        <title>Whole-Genome Sequence of Entomortierella parvispora E1425, a Mucoromycotan Fungus Associated with Burkholderiaceae-Related Endosymbiotic Bacteria.</title>
        <authorList>
            <person name="Herlambang A."/>
            <person name="Guo Y."/>
            <person name="Takashima Y."/>
            <person name="Narisawa K."/>
            <person name="Ohta H."/>
            <person name="Nishizawa T."/>
        </authorList>
    </citation>
    <scope>NUCLEOTIDE SEQUENCE</scope>
    <source>
        <strain evidence="4">E1425</strain>
    </source>
</reference>
<proteinExistence type="predicted"/>
<evidence type="ECO:0000313" key="5">
    <source>
        <dbReference type="Proteomes" id="UP000827284"/>
    </source>
</evidence>
<dbReference type="OrthoDB" id="2346685at2759"/>
<dbReference type="GO" id="GO:0004540">
    <property type="term" value="F:RNA nuclease activity"/>
    <property type="evidence" value="ECO:0007669"/>
    <property type="project" value="InterPro"/>
</dbReference>
<sequence length="170" mass="18591">MRLASISLLAFVSGAAQAFTCTYGTLNYPNNNVQHACDRHGPDFGYHGPCAGAGIIAFRDVLQKFEYQKADKCCKGTYKGQEAIIVYQTSSKLAVFGSPINLNTLISGWRLSDTQYGHVTKTCSLSHDVVDERGKYEYSDHVEDNRGDGAREHENGGCGGSRVQIVFDGR</sequence>
<feature type="chain" id="PRO_5040265257" description="Colicin D C-terminal domain-containing protein" evidence="2">
    <location>
        <begin position="19"/>
        <end position="170"/>
    </location>
</feature>
<feature type="region of interest" description="Disordered" evidence="1">
    <location>
        <begin position="140"/>
        <end position="160"/>
    </location>
</feature>
<gene>
    <name evidence="4" type="ORF">EMPS_09938</name>
</gene>
<comment type="caution">
    <text evidence="4">The sequence shown here is derived from an EMBL/GenBank/DDBJ whole genome shotgun (WGS) entry which is preliminary data.</text>
</comment>
<feature type="compositionally biased region" description="Basic and acidic residues" evidence="1">
    <location>
        <begin position="140"/>
        <end position="155"/>
    </location>
</feature>
<feature type="signal peptide" evidence="2">
    <location>
        <begin position="1"/>
        <end position="18"/>
    </location>
</feature>
<protein>
    <recommendedName>
        <fullName evidence="3">Colicin D C-terminal domain-containing protein</fullName>
    </recommendedName>
</protein>
<name>A0A9P3HIZ4_9FUNG</name>
<evidence type="ECO:0000259" key="3">
    <source>
        <dbReference type="Pfam" id="PF11429"/>
    </source>
</evidence>
<keyword evidence="2" id="KW-0732">Signal</keyword>
<dbReference type="Pfam" id="PF11429">
    <property type="entry name" value="Colicin_D"/>
    <property type="match status" value="1"/>
</dbReference>
<dbReference type="AlphaFoldDB" id="A0A9P3HIZ4"/>
<dbReference type="InterPro" id="IPR037178">
    <property type="entry name" value="ColicinD_C_sf"/>
</dbReference>
<dbReference type="Gene3D" id="3.10.450.200">
    <property type="match status" value="1"/>
</dbReference>
<dbReference type="EMBL" id="BQFW01000013">
    <property type="protein sequence ID" value="GJJ77579.1"/>
    <property type="molecule type" value="Genomic_DNA"/>
</dbReference>
<feature type="domain" description="Colicin D C-terminal" evidence="3">
    <location>
        <begin position="32"/>
        <end position="116"/>
    </location>
</feature>
<accession>A0A9P3HIZ4</accession>
<organism evidence="4 5">
    <name type="scientific">Entomortierella parvispora</name>
    <dbReference type="NCBI Taxonomy" id="205924"/>
    <lineage>
        <taxon>Eukaryota</taxon>
        <taxon>Fungi</taxon>
        <taxon>Fungi incertae sedis</taxon>
        <taxon>Mucoromycota</taxon>
        <taxon>Mortierellomycotina</taxon>
        <taxon>Mortierellomycetes</taxon>
        <taxon>Mortierellales</taxon>
        <taxon>Mortierellaceae</taxon>
        <taxon>Entomortierella</taxon>
    </lineage>
</organism>
<evidence type="ECO:0000256" key="2">
    <source>
        <dbReference type="SAM" id="SignalP"/>
    </source>
</evidence>
<reference evidence="4" key="1">
    <citation type="submission" date="2021-11" db="EMBL/GenBank/DDBJ databases">
        <authorList>
            <person name="Herlambang A."/>
            <person name="Guo Y."/>
            <person name="Takashima Y."/>
            <person name="Nishizawa T."/>
        </authorList>
    </citation>
    <scope>NUCLEOTIDE SEQUENCE</scope>
    <source>
        <strain evidence="4">E1425</strain>
    </source>
</reference>
<evidence type="ECO:0000313" key="4">
    <source>
        <dbReference type="EMBL" id="GJJ77579.1"/>
    </source>
</evidence>
<dbReference type="InterPro" id="IPR024440">
    <property type="entry name" value="ColicinD_C"/>
</dbReference>